<dbReference type="InterPro" id="IPR023214">
    <property type="entry name" value="HAD_sf"/>
</dbReference>
<dbReference type="InterPro" id="IPR041492">
    <property type="entry name" value="HAD_2"/>
</dbReference>
<dbReference type="InterPro" id="IPR006439">
    <property type="entry name" value="HAD-SF_hydro_IA"/>
</dbReference>
<dbReference type="InterPro" id="IPR050155">
    <property type="entry name" value="HAD-like_hydrolase_sf"/>
</dbReference>
<evidence type="ECO:0000313" key="5">
    <source>
        <dbReference type="EMBL" id="CCK75562.1"/>
    </source>
</evidence>
<dbReference type="NCBIfam" id="TIGR01549">
    <property type="entry name" value="HAD-SF-IA-v1"/>
    <property type="match status" value="1"/>
</dbReference>
<evidence type="ECO:0000256" key="3">
    <source>
        <dbReference type="ARBA" id="ARBA00022842"/>
    </source>
</evidence>
<dbReference type="Gene3D" id="3.40.50.1000">
    <property type="entry name" value="HAD superfamily/HAD-like"/>
    <property type="match status" value="1"/>
</dbReference>
<keyword evidence="3" id="KW-0460">Magnesium</keyword>
<dbReference type="Pfam" id="PF13419">
    <property type="entry name" value="HAD_2"/>
    <property type="match status" value="1"/>
</dbReference>
<keyword evidence="2" id="KW-0378">Hydrolase</keyword>
<keyword evidence="1" id="KW-0479">Metal-binding</keyword>
<dbReference type="GO" id="GO:0046872">
    <property type="term" value="F:metal ion binding"/>
    <property type="evidence" value="ECO:0007669"/>
    <property type="project" value="UniProtKB-KW"/>
</dbReference>
<keyword evidence="4" id="KW-0119">Carbohydrate metabolism</keyword>
<dbReference type="GO" id="GO:0006281">
    <property type="term" value="P:DNA repair"/>
    <property type="evidence" value="ECO:0007669"/>
    <property type="project" value="TreeGrafter"/>
</dbReference>
<dbReference type="GO" id="GO:0005829">
    <property type="term" value="C:cytosol"/>
    <property type="evidence" value="ECO:0007669"/>
    <property type="project" value="TreeGrafter"/>
</dbReference>
<dbReference type="HOGENOM" id="CLU_045011_19_1_6"/>
<dbReference type="GO" id="GO:0008967">
    <property type="term" value="F:phosphoglycolate phosphatase activity"/>
    <property type="evidence" value="ECO:0007669"/>
    <property type="project" value="TreeGrafter"/>
</dbReference>
<evidence type="ECO:0000256" key="1">
    <source>
        <dbReference type="ARBA" id="ARBA00022723"/>
    </source>
</evidence>
<proteinExistence type="predicted"/>
<keyword evidence="6" id="KW-1185">Reference proteome</keyword>
<dbReference type="PANTHER" id="PTHR43434:SF23">
    <property type="entry name" value="PHOSPHOGLYCOLATE PHOSPHATASE"/>
    <property type="match status" value="1"/>
</dbReference>
<dbReference type="PANTHER" id="PTHR43434">
    <property type="entry name" value="PHOSPHOGLYCOLATE PHOSPHATASE"/>
    <property type="match status" value="1"/>
</dbReference>
<gene>
    <name evidence="5" type="ORF">OLEAN_C13860</name>
</gene>
<sequence length="225" mass="25255">MDTAPDFFPTVNTLRKEHNLPPLADDVIRLQVSNGGRALTRLALDIPLAAVDVDNASDGDTDELFFEQQRQRLLDLYVEHIAEKSDLFPGIIELLETCKQHSLPWGIVTNKPRLYTEILLERLAEQLPILAHCSIVVCPDDVERTKPFPDPLYLAADTLKIPAQDCWYLGDHIRDIEAGNAANMFTIATLYGYIEPNDKPENWQANIMVDSAEEITQLLTASLST</sequence>
<accession>R4YLL0</accession>
<dbReference type="InterPro" id="IPR036412">
    <property type="entry name" value="HAD-like_sf"/>
</dbReference>
<reference evidence="5 6" key="1">
    <citation type="journal article" date="2013" name="Nat. Commun.">
        <title>Genome sequence and functional genomic analysis of the oil-degrading bacterium Oleispira antarctica.</title>
        <authorList>
            <person name="Kube M."/>
            <person name="Chernikova T.N."/>
            <person name="Al-Ramahi Y."/>
            <person name="Beloqui A."/>
            <person name="Lopez-Cortez N."/>
            <person name="Guazzaroni M.E."/>
            <person name="Heipieper H.J."/>
            <person name="Klages S."/>
            <person name="Kotsyurbenko O.R."/>
            <person name="Langer I."/>
            <person name="Nechitaylo T.Y."/>
            <person name="Lunsdorf H."/>
            <person name="Fernandez M."/>
            <person name="Juarez S."/>
            <person name="Ciordia S."/>
            <person name="Singer A."/>
            <person name="Kagan O."/>
            <person name="Egorova O."/>
            <person name="Petit P.A."/>
            <person name="Stogios P."/>
            <person name="Kim Y."/>
            <person name="Tchigvintsev A."/>
            <person name="Flick R."/>
            <person name="Denaro R."/>
            <person name="Genovese M."/>
            <person name="Albar J.P."/>
            <person name="Reva O.N."/>
            <person name="Martinez-Gomariz M."/>
            <person name="Tran H."/>
            <person name="Ferrer M."/>
            <person name="Savchenko A."/>
            <person name="Yakunin A.F."/>
            <person name="Yakimov M.M."/>
            <person name="Golyshina O.V."/>
            <person name="Reinhardt R."/>
            <person name="Golyshin P.N."/>
        </authorList>
    </citation>
    <scope>NUCLEOTIDE SEQUENCE [LARGE SCALE GENOMIC DNA]</scope>
</reference>
<dbReference type="AlphaFoldDB" id="R4YLL0"/>
<evidence type="ECO:0000256" key="2">
    <source>
        <dbReference type="ARBA" id="ARBA00022801"/>
    </source>
</evidence>
<dbReference type="SUPFAM" id="SSF56784">
    <property type="entry name" value="HAD-like"/>
    <property type="match status" value="1"/>
</dbReference>
<dbReference type="EMBL" id="FO203512">
    <property type="protein sequence ID" value="CCK75562.1"/>
    <property type="molecule type" value="Genomic_DNA"/>
</dbReference>
<dbReference type="InterPro" id="IPR023198">
    <property type="entry name" value="PGP-like_dom2"/>
</dbReference>
<dbReference type="PATRIC" id="fig|698738.3.peg.1436"/>
<organism evidence="5 6">
    <name type="scientific">Oleispira antarctica RB-8</name>
    <dbReference type="NCBI Taxonomy" id="698738"/>
    <lineage>
        <taxon>Bacteria</taxon>
        <taxon>Pseudomonadati</taxon>
        <taxon>Pseudomonadota</taxon>
        <taxon>Gammaproteobacteria</taxon>
        <taxon>Oceanospirillales</taxon>
        <taxon>Oceanospirillaceae</taxon>
        <taxon>Oleispira</taxon>
    </lineage>
</organism>
<evidence type="ECO:0000313" key="6">
    <source>
        <dbReference type="Proteomes" id="UP000032749"/>
    </source>
</evidence>
<dbReference type="Gene3D" id="1.10.150.240">
    <property type="entry name" value="Putative phosphatase, domain 2"/>
    <property type="match status" value="1"/>
</dbReference>
<dbReference type="Proteomes" id="UP000032749">
    <property type="component" value="Chromosome"/>
</dbReference>
<dbReference type="KEGG" id="oai:OLEAN_C13860"/>
<protein>
    <submittedName>
        <fullName evidence="5">Phosphoglycolate phosphatase</fullName>
    </submittedName>
</protein>
<name>R4YLL0_OLEAN</name>
<evidence type="ECO:0000256" key="4">
    <source>
        <dbReference type="ARBA" id="ARBA00023277"/>
    </source>
</evidence>
<dbReference type="STRING" id="698738.OLEAN_C13860"/>